<evidence type="ECO:0000313" key="2">
    <source>
        <dbReference type="EMBL" id="MFC5770154.1"/>
    </source>
</evidence>
<evidence type="ECO:0000256" key="1">
    <source>
        <dbReference type="SAM" id="MobiDB-lite"/>
    </source>
</evidence>
<dbReference type="RefSeq" id="WP_157748619.1">
    <property type="nucleotide sequence ID" value="NZ_JBHSOG010000049.1"/>
</dbReference>
<accession>A0ABW1ASI4</accession>
<dbReference type="Proteomes" id="UP001595974">
    <property type="component" value="Unassembled WGS sequence"/>
</dbReference>
<feature type="region of interest" description="Disordered" evidence="1">
    <location>
        <begin position="51"/>
        <end position="70"/>
    </location>
</feature>
<reference evidence="3" key="1">
    <citation type="journal article" date="2019" name="Int. J. Syst. Evol. Microbiol.">
        <title>The Global Catalogue of Microorganisms (GCM) 10K type strain sequencing project: providing services to taxonomists for standard genome sequencing and annotation.</title>
        <authorList>
            <consortium name="The Broad Institute Genomics Platform"/>
            <consortium name="The Broad Institute Genome Sequencing Center for Infectious Disease"/>
            <person name="Wu L."/>
            <person name="Ma J."/>
        </authorList>
    </citation>
    <scope>NUCLEOTIDE SEQUENCE [LARGE SCALE GENOMIC DNA]</scope>
    <source>
        <strain evidence="3">SHR3</strain>
    </source>
</reference>
<feature type="compositionally biased region" description="Low complexity" evidence="1">
    <location>
        <begin position="51"/>
        <end position="61"/>
    </location>
</feature>
<dbReference type="EMBL" id="JBHSOG010000049">
    <property type="protein sequence ID" value="MFC5770154.1"/>
    <property type="molecule type" value="Genomic_DNA"/>
</dbReference>
<evidence type="ECO:0000313" key="3">
    <source>
        <dbReference type="Proteomes" id="UP001595974"/>
    </source>
</evidence>
<protein>
    <submittedName>
        <fullName evidence="2">Uncharacterized protein</fullName>
    </submittedName>
</protein>
<gene>
    <name evidence="2" type="ORF">ACFPTN_12300</name>
</gene>
<keyword evidence="3" id="KW-1185">Reference proteome</keyword>
<organism evidence="2 3">
    <name type="scientific">Thauera sinica</name>
    <dbReference type="NCBI Taxonomy" id="2665146"/>
    <lineage>
        <taxon>Bacteria</taxon>
        <taxon>Pseudomonadati</taxon>
        <taxon>Pseudomonadota</taxon>
        <taxon>Betaproteobacteria</taxon>
        <taxon>Rhodocyclales</taxon>
        <taxon>Zoogloeaceae</taxon>
        <taxon>Thauera</taxon>
    </lineage>
</organism>
<comment type="caution">
    <text evidence="2">The sequence shown here is derived from an EMBL/GenBank/DDBJ whole genome shotgun (WGS) entry which is preliminary data.</text>
</comment>
<sequence>MFKAIAAWWKLEVQERRDALVFERQVVVRLDDVRVSVAYPGLLKVEQPRRGAAPAAGWRVVPPRRPSKPS</sequence>
<proteinExistence type="predicted"/>
<name>A0ABW1ASI4_9RHOO</name>